<dbReference type="Gene3D" id="3.10.10.10">
    <property type="entry name" value="HIV Type 1 Reverse Transcriptase, subunit A, domain 1"/>
    <property type="match status" value="1"/>
</dbReference>
<dbReference type="Gene3D" id="3.30.70.270">
    <property type="match status" value="1"/>
</dbReference>
<dbReference type="CDD" id="cd01647">
    <property type="entry name" value="RT_LTR"/>
    <property type="match status" value="1"/>
</dbReference>
<accession>A0AAW2QIW6</accession>
<dbReference type="SUPFAM" id="SSF56672">
    <property type="entry name" value="DNA/RNA polymerases"/>
    <property type="match status" value="1"/>
</dbReference>
<comment type="caution">
    <text evidence="1">The sequence shown here is derived from an EMBL/GenBank/DDBJ whole genome shotgun (WGS) entry which is preliminary data.</text>
</comment>
<dbReference type="PANTHER" id="PTHR24559">
    <property type="entry name" value="TRANSPOSON TY3-I GAG-POL POLYPROTEIN"/>
    <property type="match status" value="1"/>
</dbReference>
<dbReference type="InterPro" id="IPR043128">
    <property type="entry name" value="Rev_trsase/Diguanyl_cyclase"/>
</dbReference>
<sequence>MFTWDPSDFKGIDPEVIVQRLNVDFMVQPIKQKKKSFEIERNCIIEEEVNKLLKAGYVSEVQEIEWLANIVEVPKAFGKWCMCIDFMDRNKACPKDPYPLPQIDLLVDSTAGYELFSMMDAYQGYHQIFMAEDRAKTSFMTENGATYQRLVNRMFKDQIGISMEVYVDDMQVKSRKEEDHLYHLK</sequence>
<reference evidence="1" key="1">
    <citation type="submission" date="2020-06" db="EMBL/GenBank/DDBJ databases">
        <authorList>
            <person name="Li T."/>
            <person name="Hu X."/>
            <person name="Zhang T."/>
            <person name="Song X."/>
            <person name="Zhang H."/>
            <person name="Dai N."/>
            <person name="Sheng W."/>
            <person name="Hou X."/>
            <person name="Wei L."/>
        </authorList>
    </citation>
    <scope>NUCLEOTIDE SEQUENCE</scope>
    <source>
        <strain evidence="1">G02</strain>
        <tissue evidence="1">Leaf</tissue>
    </source>
</reference>
<protein>
    <recommendedName>
        <fullName evidence="2">Reverse transcriptase domain-containing protein</fullName>
    </recommendedName>
</protein>
<evidence type="ECO:0000313" key="1">
    <source>
        <dbReference type="EMBL" id="KAL0367465.1"/>
    </source>
</evidence>
<dbReference type="PANTHER" id="PTHR24559:SF444">
    <property type="entry name" value="REVERSE TRANSCRIPTASE DOMAIN-CONTAINING PROTEIN"/>
    <property type="match status" value="1"/>
</dbReference>
<gene>
    <name evidence="1" type="ORF">Sradi_3636600</name>
</gene>
<dbReference type="InterPro" id="IPR043502">
    <property type="entry name" value="DNA/RNA_pol_sf"/>
</dbReference>
<dbReference type="EMBL" id="JACGWJ010000015">
    <property type="protein sequence ID" value="KAL0367465.1"/>
    <property type="molecule type" value="Genomic_DNA"/>
</dbReference>
<evidence type="ECO:0008006" key="2">
    <source>
        <dbReference type="Google" id="ProtNLM"/>
    </source>
</evidence>
<dbReference type="InterPro" id="IPR053134">
    <property type="entry name" value="RNA-dir_DNA_polymerase"/>
</dbReference>
<dbReference type="AlphaFoldDB" id="A0AAW2QIW6"/>
<name>A0AAW2QIW6_SESRA</name>
<organism evidence="1">
    <name type="scientific">Sesamum radiatum</name>
    <name type="common">Black benniseed</name>
    <dbReference type="NCBI Taxonomy" id="300843"/>
    <lineage>
        <taxon>Eukaryota</taxon>
        <taxon>Viridiplantae</taxon>
        <taxon>Streptophyta</taxon>
        <taxon>Embryophyta</taxon>
        <taxon>Tracheophyta</taxon>
        <taxon>Spermatophyta</taxon>
        <taxon>Magnoliopsida</taxon>
        <taxon>eudicotyledons</taxon>
        <taxon>Gunneridae</taxon>
        <taxon>Pentapetalae</taxon>
        <taxon>asterids</taxon>
        <taxon>lamiids</taxon>
        <taxon>Lamiales</taxon>
        <taxon>Pedaliaceae</taxon>
        <taxon>Sesamum</taxon>
    </lineage>
</organism>
<reference evidence="1" key="2">
    <citation type="journal article" date="2024" name="Plant">
        <title>Genomic evolution and insights into agronomic trait innovations of Sesamum species.</title>
        <authorList>
            <person name="Miao H."/>
            <person name="Wang L."/>
            <person name="Qu L."/>
            <person name="Liu H."/>
            <person name="Sun Y."/>
            <person name="Le M."/>
            <person name="Wang Q."/>
            <person name="Wei S."/>
            <person name="Zheng Y."/>
            <person name="Lin W."/>
            <person name="Duan Y."/>
            <person name="Cao H."/>
            <person name="Xiong S."/>
            <person name="Wang X."/>
            <person name="Wei L."/>
            <person name="Li C."/>
            <person name="Ma Q."/>
            <person name="Ju M."/>
            <person name="Zhao R."/>
            <person name="Li G."/>
            <person name="Mu C."/>
            <person name="Tian Q."/>
            <person name="Mei H."/>
            <person name="Zhang T."/>
            <person name="Gao T."/>
            <person name="Zhang H."/>
        </authorList>
    </citation>
    <scope>NUCLEOTIDE SEQUENCE</scope>
    <source>
        <strain evidence="1">G02</strain>
    </source>
</reference>
<proteinExistence type="predicted"/>